<dbReference type="HAMAP" id="MF_02090">
    <property type="entry name" value="NadE_glutamine_dep"/>
    <property type="match status" value="1"/>
</dbReference>
<dbReference type="SUPFAM" id="SSF56317">
    <property type="entry name" value="Carbon-nitrogen hydrolase"/>
    <property type="match status" value="1"/>
</dbReference>
<dbReference type="EMBL" id="CAFBMH010000106">
    <property type="protein sequence ID" value="CAB4924668.1"/>
    <property type="molecule type" value="Genomic_DNA"/>
</dbReference>
<protein>
    <recommendedName>
        <fullName evidence="3">NAD(+) synthase (glutamine-hydrolyzing)</fullName>
        <ecNumber evidence="3">6.3.5.1</ecNumber>
    </recommendedName>
</protein>
<dbReference type="PIRSF" id="PIRSF006630">
    <property type="entry name" value="NADS_GAT"/>
    <property type="match status" value="1"/>
</dbReference>
<keyword evidence="4" id="KW-0436">Ligase</keyword>
<keyword evidence="7" id="KW-0520">NAD</keyword>
<evidence type="ECO:0000313" key="11">
    <source>
        <dbReference type="EMBL" id="CAB4816442.1"/>
    </source>
</evidence>
<dbReference type="GO" id="GO:0009435">
    <property type="term" value="P:NAD+ biosynthetic process"/>
    <property type="evidence" value="ECO:0007669"/>
    <property type="project" value="UniProtKB-UniPathway"/>
</dbReference>
<comment type="similarity">
    <text evidence="2">In the C-terminal section; belongs to the NAD synthetase family.</text>
</comment>
<dbReference type="EMBL" id="CAFABA010000009">
    <property type="protein sequence ID" value="CAB4816442.1"/>
    <property type="molecule type" value="Genomic_DNA"/>
</dbReference>
<evidence type="ECO:0000313" key="12">
    <source>
        <dbReference type="EMBL" id="CAB4924668.1"/>
    </source>
</evidence>
<sequence length="684" mass="75224">MSGRESLYGEGFCRVAVAVPRLYLTEPVRNAAATIELARQADAAGAALVAFPELGVSGYANDDLFHQDAHLDAIRGGLQTIVDASVDLRPLILVGAALRIDDRVFNTAVAIHRGRVLGAVPKSYLPNYREFYEKRQFAAARDAVSTTFRFDGEDVPFGTDLIFSPSDLPEMRVHVEICEDVWVPIPPSTFAAMAGANVLVNLSASNITIGKHAYRRQLAESQSARLIGAYLYTAAGFGESTTDMAWDGDAFIYENGRLLAQGERFIPTDQLVTADVDLVQLAADRMRMTSFTDCATDHRERLAMRRIEFTLDAHAIDVPLQRDVDRYPFVPSDPHTRDERCAEVYRIQVSGLATRLVATGIEHVVIGVSGGLDSTQALLVACHTMDELNLPRASVHGVTMPGFGTTAGTLENARELMRLLGVTATEVDIRPASMQMLNDLGHPAAAGQPVYDITYENVQAGARTSYLFRLANFVNGIVVGTGDLSELALGWCTYGVGDQMSHYNVNASVPKTLLQFLIRWVADGDDPQHVAHDVLHRIVATEISPELVPPGANGEIEQRTEEIIGPYDLHDFFLYYTLRYGMRPSRIVYLAAHAWSDKERGAWPDRLVANHRRAYSTDEIVKWLRVFVRRFFATSQFKRTAMPNGPKVGSGGSLSPRGDWRAPSDSSAQAWLDELDAKYPPPAA</sequence>
<dbReference type="InterPro" id="IPR014445">
    <property type="entry name" value="Gln-dep_NAD_synthase"/>
</dbReference>
<evidence type="ECO:0000256" key="8">
    <source>
        <dbReference type="SAM" id="MobiDB-lite"/>
    </source>
</evidence>
<dbReference type="Gene3D" id="1.10.10.1140">
    <property type="entry name" value="Glutamine-dependent NAD+ synthetase, C-terminal domain"/>
    <property type="match status" value="1"/>
</dbReference>
<evidence type="ECO:0000256" key="2">
    <source>
        <dbReference type="ARBA" id="ARBA00007145"/>
    </source>
</evidence>
<dbReference type="Pfam" id="PF00795">
    <property type="entry name" value="CN_hydrolase"/>
    <property type="match status" value="1"/>
</dbReference>
<dbReference type="EC" id="6.3.5.1" evidence="3"/>
<evidence type="ECO:0000256" key="1">
    <source>
        <dbReference type="ARBA" id="ARBA00005188"/>
    </source>
</evidence>
<dbReference type="NCBIfam" id="NF002730">
    <property type="entry name" value="PRK02628.1"/>
    <property type="match status" value="1"/>
</dbReference>
<accession>A0A6J6SPW5</accession>
<evidence type="ECO:0000256" key="3">
    <source>
        <dbReference type="ARBA" id="ARBA00012743"/>
    </source>
</evidence>
<dbReference type="Gene3D" id="3.60.110.10">
    <property type="entry name" value="Carbon-nitrogen hydrolase"/>
    <property type="match status" value="1"/>
</dbReference>
<dbReference type="InterPro" id="IPR014729">
    <property type="entry name" value="Rossmann-like_a/b/a_fold"/>
</dbReference>
<dbReference type="InterPro" id="IPR022310">
    <property type="entry name" value="NAD/GMP_synthase"/>
</dbReference>
<dbReference type="GO" id="GO:0005737">
    <property type="term" value="C:cytoplasm"/>
    <property type="evidence" value="ECO:0007669"/>
    <property type="project" value="InterPro"/>
</dbReference>
<dbReference type="PANTHER" id="PTHR23090:SF9">
    <property type="entry name" value="GLUTAMINE-DEPENDENT NAD(+) SYNTHETASE"/>
    <property type="match status" value="1"/>
</dbReference>
<dbReference type="InterPro" id="IPR036526">
    <property type="entry name" value="C-N_Hydrolase_sf"/>
</dbReference>
<keyword evidence="5" id="KW-0547">Nucleotide-binding</keyword>
<reference evidence="10" key="1">
    <citation type="submission" date="2020-05" db="EMBL/GenBank/DDBJ databases">
        <authorList>
            <person name="Chiriac C."/>
            <person name="Salcher M."/>
            <person name="Ghai R."/>
            <person name="Kavagutti S V."/>
        </authorList>
    </citation>
    <scope>NUCLEOTIDE SEQUENCE</scope>
</reference>
<dbReference type="SUPFAM" id="SSF52402">
    <property type="entry name" value="Adenine nucleotide alpha hydrolases-like"/>
    <property type="match status" value="1"/>
</dbReference>
<dbReference type="InterPro" id="IPR041856">
    <property type="entry name" value="NAD+_synth_C"/>
</dbReference>
<dbReference type="InterPro" id="IPR003694">
    <property type="entry name" value="NAD_synthase"/>
</dbReference>
<dbReference type="GO" id="GO:0003952">
    <property type="term" value="F:NAD+ synthase (glutamine-hydrolyzing) activity"/>
    <property type="evidence" value="ECO:0007669"/>
    <property type="project" value="UniProtKB-EC"/>
</dbReference>
<evidence type="ECO:0000256" key="4">
    <source>
        <dbReference type="ARBA" id="ARBA00022598"/>
    </source>
</evidence>
<dbReference type="FunFam" id="3.40.50.620:FF:000155">
    <property type="entry name" value="Glutamine-dependent NAD(+) synthetase"/>
    <property type="match status" value="1"/>
</dbReference>
<dbReference type="Pfam" id="PF02540">
    <property type="entry name" value="NAD_synthase"/>
    <property type="match status" value="1"/>
</dbReference>
<dbReference type="PANTHER" id="PTHR23090">
    <property type="entry name" value="NH 3 /GLUTAMINE-DEPENDENT NAD + SYNTHETASE"/>
    <property type="match status" value="1"/>
</dbReference>
<dbReference type="FunFam" id="1.10.10.1140:FF:000001">
    <property type="entry name" value="Glutamine-dependent NAD(+) synthetase"/>
    <property type="match status" value="1"/>
</dbReference>
<dbReference type="UniPathway" id="UPA00253">
    <property type="reaction ID" value="UER00334"/>
</dbReference>
<dbReference type="PROSITE" id="PS50263">
    <property type="entry name" value="CN_HYDROLASE"/>
    <property type="match status" value="1"/>
</dbReference>
<proteinExistence type="inferred from homology"/>
<evidence type="ECO:0000256" key="5">
    <source>
        <dbReference type="ARBA" id="ARBA00022741"/>
    </source>
</evidence>
<feature type="domain" description="CN hydrolase" evidence="9">
    <location>
        <begin position="13"/>
        <end position="278"/>
    </location>
</feature>
<comment type="pathway">
    <text evidence="1">Cofactor biosynthesis; NAD(+) biosynthesis; NAD(+) from deamido-NAD(+) (L-Gln route): step 1/1.</text>
</comment>
<organism evidence="10">
    <name type="scientific">freshwater metagenome</name>
    <dbReference type="NCBI Taxonomy" id="449393"/>
    <lineage>
        <taxon>unclassified sequences</taxon>
        <taxon>metagenomes</taxon>
        <taxon>ecological metagenomes</taxon>
    </lineage>
</organism>
<name>A0A6J6SPW5_9ZZZZ</name>
<dbReference type="GO" id="GO:0005524">
    <property type="term" value="F:ATP binding"/>
    <property type="evidence" value="ECO:0007669"/>
    <property type="project" value="UniProtKB-KW"/>
</dbReference>
<dbReference type="EMBL" id="CAEZYR010000024">
    <property type="protein sequence ID" value="CAB4736814.1"/>
    <property type="molecule type" value="Genomic_DNA"/>
</dbReference>
<evidence type="ECO:0000313" key="10">
    <source>
        <dbReference type="EMBL" id="CAB4736814.1"/>
    </source>
</evidence>
<dbReference type="AlphaFoldDB" id="A0A6J6SPW5"/>
<dbReference type="GO" id="GO:0004359">
    <property type="term" value="F:glutaminase activity"/>
    <property type="evidence" value="ECO:0007669"/>
    <property type="project" value="InterPro"/>
</dbReference>
<evidence type="ECO:0000313" key="13">
    <source>
        <dbReference type="EMBL" id="CAB5028940.1"/>
    </source>
</evidence>
<gene>
    <name evidence="10" type="ORF">UFOPK2754_00881</name>
    <name evidence="11" type="ORF">UFOPK3139_00387</name>
    <name evidence="12" type="ORF">UFOPK3543_02291</name>
    <name evidence="13" type="ORF">UFOPK3967_03277</name>
</gene>
<keyword evidence="6" id="KW-0067">ATP-binding</keyword>
<dbReference type="InterPro" id="IPR003010">
    <property type="entry name" value="C-N_Hydrolase"/>
</dbReference>
<dbReference type="EMBL" id="CAFBOS010000360">
    <property type="protein sequence ID" value="CAB5028940.1"/>
    <property type="molecule type" value="Genomic_DNA"/>
</dbReference>
<dbReference type="CDD" id="cd00553">
    <property type="entry name" value="NAD_synthase"/>
    <property type="match status" value="1"/>
</dbReference>
<evidence type="ECO:0000259" key="9">
    <source>
        <dbReference type="PROSITE" id="PS50263"/>
    </source>
</evidence>
<dbReference type="CDD" id="cd07570">
    <property type="entry name" value="GAT_Gln-NAD-synth"/>
    <property type="match status" value="1"/>
</dbReference>
<dbReference type="Gene3D" id="3.40.50.620">
    <property type="entry name" value="HUPs"/>
    <property type="match status" value="1"/>
</dbReference>
<evidence type="ECO:0000256" key="6">
    <source>
        <dbReference type="ARBA" id="ARBA00022840"/>
    </source>
</evidence>
<feature type="region of interest" description="Disordered" evidence="8">
    <location>
        <begin position="642"/>
        <end position="666"/>
    </location>
</feature>
<evidence type="ECO:0000256" key="7">
    <source>
        <dbReference type="ARBA" id="ARBA00023027"/>
    </source>
</evidence>